<feature type="domain" description="PAS" evidence="15">
    <location>
        <begin position="463"/>
        <end position="530"/>
    </location>
</feature>
<name>N6ZXB3_9RHOO</name>
<dbReference type="AlphaFoldDB" id="N6ZXB3"/>
<dbReference type="InterPro" id="IPR004358">
    <property type="entry name" value="Sig_transdc_His_kin-like_C"/>
</dbReference>
<evidence type="ECO:0000256" key="8">
    <source>
        <dbReference type="ARBA" id="ARBA00022777"/>
    </source>
</evidence>
<evidence type="ECO:0000256" key="3">
    <source>
        <dbReference type="ARBA" id="ARBA00012438"/>
    </source>
</evidence>
<keyword evidence="11" id="KW-0902">Two-component regulatory system</keyword>
<feature type="domain" description="PAS" evidence="15">
    <location>
        <begin position="335"/>
        <end position="405"/>
    </location>
</feature>
<dbReference type="InterPro" id="IPR013767">
    <property type="entry name" value="PAS_fold"/>
</dbReference>
<dbReference type="PROSITE" id="PS50112">
    <property type="entry name" value="PAS"/>
    <property type="match status" value="2"/>
</dbReference>
<dbReference type="GO" id="GO:0000156">
    <property type="term" value="F:phosphorelay response regulator activity"/>
    <property type="evidence" value="ECO:0007669"/>
    <property type="project" value="TreeGrafter"/>
</dbReference>
<evidence type="ECO:0000259" key="17">
    <source>
        <dbReference type="PROSITE" id="PS50885"/>
    </source>
</evidence>
<dbReference type="SUPFAM" id="SSF55785">
    <property type="entry name" value="PYP-like sensor domain (PAS domain)"/>
    <property type="match status" value="4"/>
</dbReference>
<dbReference type="InterPro" id="IPR000700">
    <property type="entry name" value="PAS-assoc_C"/>
</dbReference>
<dbReference type="FunFam" id="1.10.287.130:FF:000001">
    <property type="entry name" value="Two-component sensor histidine kinase"/>
    <property type="match status" value="1"/>
</dbReference>
<evidence type="ECO:0000256" key="6">
    <source>
        <dbReference type="ARBA" id="ARBA00022692"/>
    </source>
</evidence>
<feature type="domain" description="Histidine kinase" evidence="14">
    <location>
        <begin position="723"/>
        <end position="941"/>
    </location>
</feature>
<dbReference type="SMART" id="SM00091">
    <property type="entry name" value="PAS"/>
    <property type="match status" value="4"/>
</dbReference>
<dbReference type="SMART" id="SM00086">
    <property type="entry name" value="PAC"/>
    <property type="match status" value="3"/>
</dbReference>
<dbReference type="OrthoDB" id="8807260at2"/>
<dbReference type="SMART" id="SM00387">
    <property type="entry name" value="HATPase_c"/>
    <property type="match status" value="1"/>
</dbReference>
<evidence type="ECO:0000256" key="2">
    <source>
        <dbReference type="ARBA" id="ARBA00004141"/>
    </source>
</evidence>
<dbReference type="GO" id="GO:0000155">
    <property type="term" value="F:phosphorelay sensor kinase activity"/>
    <property type="evidence" value="ECO:0007669"/>
    <property type="project" value="InterPro"/>
</dbReference>
<dbReference type="InterPro" id="IPR003660">
    <property type="entry name" value="HAMP_dom"/>
</dbReference>
<keyword evidence="10 13" id="KW-1133">Transmembrane helix</keyword>
<evidence type="ECO:0000256" key="7">
    <source>
        <dbReference type="ARBA" id="ARBA00022741"/>
    </source>
</evidence>
<keyword evidence="5" id="KW-0808">Transferase</keyword>
<dbReference type="Gene3D" id="3.30.565.10">
    <property type="entry name" value="Histidine kinase-like ATPase, C-terminal domain"/>
    <property type="match status" value="1"/>
</dbReference>
<protein>
    <recommendedName>
        <fullName evidence="3">histidine kinase</fullName>
        <ecNumber evidence="3">2.7.13.3</ecNumber>
    </recommendedName>
</protein>
<keyword evidence="7" id="KW-0547">Nucleotide-binding</keyword>
<dbReference type="SMART" id="SM00304">
    <property type="entry name" value="HAMP"/>
    <property type="match status" value="1"/>
</dbReference>
<dbReference type="Proteomes" id="UP000013047">
    <property type="component" value="Unassembled WGS sequence"/>
</dbReference>
<dbReference type="Pfam" id="PF00989">
    <property type="entry name" value="PAS"/>
    <property type="match status" value="1"/>
</dbReference>
<dbReference type="Pfam" id="PF13188">
    <property type="entry name" value="PAS_8"/>
    <property type="match status" value="1"/>
</dbReference>
<comment type="subcellular location">
    <subcellularLocation>
        <location evidence="2">Membrane</location>
        <topology evidence="2">Multi-pass membrane protein</topology>
    </subcellularLocation>
</comment>
<evidence type="ECO:0000259" key="15">
    <source>
        <dbReference type="PROSITE" id="PS50112"/>
    </source>
</evidence>
<dbReference type="GO" id="GO:0007234">
    <property type="term" value="P:osmosensory signaling via phosphorelay pathway"/>
    <property type="evidence" value="ECO:0007669"/>
    <property type="project" value="TreeGrafter"/>
</dbReference>
<sequence length="954" mass="103872">GASALAQDAVERAATQRALAREGAGLRLQIAAPIAHLPTGSHEGALGAELDLTKIFAATTAGLAPRHLLRLRDLAGTPAVHAGRSDGRQELRYLTKISDRHGLPLAIEVVVDRELAQRPLRGLLAGMVVVGAIVLLLALLLGRRIARKIGAPLAELERTAARVAAGDFDALPPPRASADDADRFELLANTVYRMIDGLRDTQQRLSAKLEARTRQAERAEAARRLKERALASSATGVLIVATPPGAEARVQYANPALLTMIGLAETAILGARWPQLLFGSAAGPTPDTPAELAWRRADGTRATLEISMSRVIDGDSGTDTHAIVLVTDTTARLRADRAHRNLIESLGEIVVEIGTDRRLNFLNTAWEKITGHAIEDSLGREFPDFMHPDDLQRHLEVLVALRQGEIDSHDFACRVRCRDGGSRWLSVKLNTLRDDERIIGFGGILTDITERHEAAMAIAIRDRALEAVSNGISIVDMRQPDCPAIYVNRAFEQITGYARDETIGRNCRFLRGDDHDQPEVAMLRRAIGAGRPCEVTLRNYRKDGSFFWNQLAIAPVVDPASGEVTHYVGVQADITARRQSEDTLIDWLSRLDVIFTLNPDAVVCFDDEATISFANAAAESLFAPAAGALIGSTLAEFRQRLAQLADPTQPFTPLAGNELELMPADAPLDFAREGLIHLVHPQRCTLHQSFRACGTNATSMVIYFRNVTREVELDRMKSDFLATAAHELRTPMASIMGFSELLMMRSYSVDKTRELLGTIHTQAWRLTSLLNDLLDLARIEARRAQSFQFETLALGPLLEEALTGFLAPADSHRLVTRIPRGLPCIRADRAKFQQTLLNLLSNAQKFSPQGGDIEVDVLGEHPDGLALVGIAVRDHGIGMNAEEIAHAFDRFFRSDRSGRIPGTGLGLSLVKEIMKLHGGSVSLESMPDAGTCVTLWFPVTAQGTAAARSSLAAH</sequence>
<dbReference type="InterPro" id="IPR001610">
    <property type="entry name" value="PAC"/>
</dbReference>
<dbReference type="InterPro" id="IPR036890">
    <property type="entry name" value="HATPase_C_sf"/>
</dbReference>
<proteinExistence type="predicted"/>
<keyword evidence="4" id="KW-0597">Phosphoprotein</keyword>
<dbReference type="GO" id="GO:0005524">
    <property type="term" value="F:ATP binding"/>
    <property type="evidence" value="ECO:0007669"/>
    <property type="project" value="UniProtKB-KW"/>
</dbReference>
<dbReference type="PROSITE" id="PS50885">
    <property type="entry name" value="HAMP"/>
    <property type="match status" value="1"/>
</dbReference>
<dbReference type="GO" id="GO:0016020">
    <property type="term" value="C:membrane"/>
    <property type="evidence" value="ECO:0007669"/>
    <property type="project" value="UniProtKB-SubCell"/>
</dbReference>
<evidence type="ECO:0000256" key="1">
    <source>
        <dbReference type="ARBA" id="ARBA00000085"/>
    </source>
</evidence>
<dbReference type="CDD" id="cd00130">
    <property type="entry name" value="PAS"/>
    <property type="match status" value="2"/>
</dbReference>
<evidence type="ECO:0000256" key="13">
    <source>
        <dbReference type="SAM" id="Phobius"/>
    </source>
</evidence>
<evidence type="ECO:0000256" key="4">
    <source>
        <dbReference type="ARBA" id="ARBA00022553"/>
    </source>
</evidence>
<gene>
    <name evidence="18" type="ORF">C667_12359</name>
</gene>
<feature type="domain" description="HAMP" evidence="17">
    <location>
        <begin position="147"/>
        <end position="203"/>
    </location>
</feature>
<dbReference type="InterPro" id="IPR050351">
    <property type="entry name" value="BphY/WalK/GraS-like"/>
</dbReference>
<dbReference type="SUPFAM" id="SSF47384">
    <property type="entry name" value="Homodimeric domain of signal transducing histidine kinase"/>
    <property type="match status" value="1"/>
</dbReference>
<dbReference type="GO" id="GO:0030295">
    <property type="term" value="F:protein kinase activator activity"/>
    <property type="evidence" value="ECO:0007669"/>
    <property type="project" value="TreeGrafter"/>
</dbReference>
<dbReference type="CDD" id="cd00082">
    <property type="entry name" value="HisKA"/>
    <property type="match status" value="1"/>
</dbReference>
<dbReference type="Gene3D" id="6.10.340.10">
    <property type="match status" value="1"/>
</dbReference>
<keyword evidence="8 18" id="KW-0418">Kinase</keyword>
<evidence type="ECO:0000259" key="16">
    <source>
        <dbReference type="PROSITE" id="PS50113"/>
    </source>
</evidence>
<dbReference type="InterPro" id="IPR000014">
    <property type="entry name" value="PAS"/>
</dbReference>
<keyword evidence="6 13" id="KW-0812">Transmembrane</keyword>
<keyword evidence="19" id="KW-1185">Reference proteome</keyword>
<dbReference type="NCBIfam" id="TIGR00229">
    <property type="entry name" value="sensory_box"/>
    <property type="match status" value="2"/>
</dbReference>
<feature type="domain" description="PAC" evidence="16">
    <location>
        <begin position="531"/>
        <end position="586"/>
    </location>
</feature>
<dbReference type="EMBL" id="AMXF01000084">
    <property type="protein sequence ID" value="ENO96764.1"/>
    <property type="molecule type" value="Genomic_DNA"/>
</dbReference>
<feature type="non-terminal residue" evidence="18">
    <location>
        <position position="1"/>
    </location>
</feature>
<dbReference type="SMART" id="SM00388">
    <property type="entry name" value="HisKA"/>
    <property type="match status" value="1"/>
</dbReference>
<dbReference type="CDD" id="cd00075">
    <property type="entry name" value="HATPase"/>
    <property type="match status" value="1"/>
</dbReference>
<keyword evidence="12 13" id="KW-0472">Membrane</keyword>
<reference evidence="18 19" key="1">
    <citation type="submission" date="2012-09" db="EMBL/GenBank/DDBJ databases">
        <title>Draft Genome Sequences of 6 Strains from Genus Thauera.</title>
        <authorList>
            <person name="Liu B."/>
            <person name="Shapleigh J.P."/>
            <person name="Frostegard A.H."/>
        </authorList>
    </citation>
    <scope>NUCLEOTIDE SEQUENCE [LARGE SCALE GENOMIC DNA]</scope>
    <source>
        <strain evidence="18 19">B4P</strain>
    </source>
</reference>
<dbReference type="SUPFAM" id="SSF55874">
    <property type="entry name" value="ATPase domain of HSP90 chaperone/DNA topoisomerase II/histidine kinase"/>
    <property type="match status" value="1"/>
</dbReference>
<organism evidence="18 19">
    <name type="scientific">Thauera phenylacetica B4P</name>
    <dbReference type="NCBI Taxonomy" id="1234382"/>
    <lineage>
        <taxon>Bacteria</taxon>
        <taxon>Pseudomonadati</taxon>
        <taxon>Pseudomonadota</taxon>
        <taxon>Betaproteobacteria</taxon>
        <taxon>Rhodocyclales</taxon>
        <taxon>Zoogloeaceae</taxon>
        <taxon>Thauera</taxon>
    </lineage>
</organism>
<dbReference type="EC" id="2.7.13.3" evidence="3"/>
<dbReference type="InterPro" id="IPR036097">
    <property type="entry name" value="HisK_dim/P_sf"/>
</dbReference>
<dbReference type="Gene3D" id="3.30.450.20">
    <property type="entry name" value="PAS domain"/>
    <property type="match status" value="4"/>
</dbReference>
<evidence type="ECO:0000256" key="12">
    <source>
        <dbReference type="ARBA" id="ARBA00023136"/>
    </source>
</evidence>
<dbReference type="PRINTS" id="PR00344">
    <property type="entry name" value="BCTRLSENSOR"/>
</dbReference>
<dbReference type="InterPro" id="IPR005467">
    <property type="entry name" value="His_kinase_dom"/>
</dbReference>
<evidence type="ECO:0000313" key="18">
    <source>
        <dbReference type="EMBL" id="ENO96764.1"/>
    </source>
</evidence>
<dbReference type="Pfam" id="PF00512">
    <property type="entry name" value="HisKA"/>
    <property type="match status" value="1"/>
</dbReference>
<evidence type="ECO:0000259" key="14">
    <source>
        <dbReference type="PROSITE" id="PS50109"/>
    </source>
</evidence>
<feature type="domain" description="PAC" evidence="16">
    <location>
        <begin position="409"/>
        <end position="460"/>
    </location>
</feature>
<dbReference type="Pfam" id="PF02518">
    <property type="entry name" value="HATPase_c"/>
    <property type="match status" value="1"/>
</dbReference>
<dbReference type="PANTHER" id="PTHR42878">
    <property type="entry name" value="TWO-COMPONENT HISTIDINE KINASE"/>
    <property type="match status" value="1"/>
</dbReference>
<evidence type="ECO:0000256" key="5">
    <source>
        <dbReference type="ARBA" id="ARBA00022679"/>
    </source>
</evidence>
<dbReference type="Pfam" id="PF13426">
    <property type="entry name" value="PAS_9"/>
    <property type="match status" value="2"/>
</dbReference>
<accession>N6ZXB3</accession>
<dbReference type="RefSeq" id="WP_004364285.1">
    <property type="nucleotide sequence ID" value="NZ_AMXF01000084.1"/>
</dbReference>
<dbReference type="PROSITE" id="PS50113">
    <property type="entry name" value="PAC"/>
    <property type="match status" value="2"/>
</dbReference>
<dbReference type="Gene3D" id="1.10.287.130">
    <property type="match status" value="1"/>
</dbReference>
<dbReference type="PANTHER" id="PTHR42878:SF7">
    <property type="entry name" value="SENSOR HISTIDINE KINASE GLRK"/>
    <property type="match status" value="1"/>
</dbReference>
<feature type="transmembrane region" description="Helical" evidence="13">
    <location>
        <begin position="123"/>
        <end position="142"/>
    </location>
</feature>
<evidence type="ECO:0000313" key="19">
    <source>
        <dbReference type="Proteomes" id="UP000013047"/>
    </source>
</evidence>
<dbReference type="GO" id="GO:0006355">
    <property type="term" value="P:regulation of DNA-templated transcription"/>
    <property type="evidence" value="ECO:0007669"/>
    <property type="project" value="InterPro"/>
</dbReference>
<evidence type="ECO:0000256" key="10">
    <source>
        <dbReference type="ARBA" id="ARBA00022989"/>
    </source>
</evidence>
<comment type="catalytic activity">
    <reaction evidence="1">
        <text>ATP + protein L-histidine = ADP + protein N-phospho-L-histidine.</text>
        <dbReference type="EC" id="2.7.13.3"/>
    </reaction>
</comment>
<keyword evidence="9" id="KW-0067">ATP-binding</keyword>
<evidence type="ECO:0000256" key="11">
    <source>
        <dbReference type="ARBA" id="ARBA00023012"/>
    </source>
</evidence>
<dbReference type="PROSITE" id="PS50109">
    <property type="entry name" value="HIS_KIN"/>
    <property type="match status" value="1"/>
</dbReference>
<dbReference type="InterPro" id="IPR003594">
    <property type="entry name" value="HATPase_dom"/>
</dbReference>
<dbReference type="InterPro" id="IPR003661">
    <property type="entry name" value="HisK_dim/P_dom"/>
</dbReference>
<dbReference type="InterPro" id="IPR035965">
    <property type="entry name" value="PAS-like_dom_sf"/>
</dbReference>
<evidence type="ECO:0000256" key="9">
    <source>
        <dbReference type="ARBA" id="ARBA00022840"/>
    </source>
</evidence>
<comment type="caution">
    <text evidence="18">The sequence shown here is derived from an EMBL/GenBank/DDBJ whole genome shotgun (WGS) entry which is preliminary data.</text>
</comment>